<dbReference type="InterPro" id="IPR055440">
    <property type="entry name" value="Beta-prop_WDR90_4th"/>
</dbReference>
<reference evidence="2 3" key="1">
    <citation type="submission" date="2021-06" db="EMBL/GenBank/DDBJ databases">
        <authorList>
            <person name="Palmer J.M."/>
        </authorList>
    </citation>
    <scope>NUCLEOTIDE SEQUENCE [LARGE SCALE GENOMIC DNA]</scope>
    <source>
        <strain evidence="2 3">XR_2019</strain>
        <tissue evidence="2">Muscle</tissue>
    </source>
</reference>
<keyword evidence="3" id="KW-1185">Reference proteome</keyword>
<accession>A0ABV0VXT6</accession>
<feature type="domain" description="WDR90 4th beta-propeller" evidence="1">
    <location>
        <begin position="6"/>
        <end position="119"/>
    </location>
</feature>
<evidence type="ECO:0000259" key="1">
    <source>
        <dbReference type="Pfam" id="PF23342"/>
    </source>
</evidence>
<gene>
    <name evidence="2" type="ORF">XENORESO_017510</name>
</gene>
<dbReference type="EMBL" id="JAHRIM010016010">
    <property type="protein sequence ID" value="MEQ2261894.1"/>
    <property type="molecule type" value="Genomic_DNA"/>
</dbReference>
<dbReference type="SUPFAM" id="SSF50998">
    <property type="entry name" value="Quinoprotein alcohol dehydrogenase-like"/>
    <property type="match status" value="1"/>
</dbReference>
<proteinExistence type="predicted"/>
<dbReference type="Gene3D" id="2.130.10.10">
    <property type="entry name" value="YVTN repeat-like/Quinoprotein amine dehydrogenase"/>
    <property type="match status" value="1"/>
</dbReference>
<evidence type="ECO:0000313" key="3">
    <source>
        <dbReference type="Proteomes" id="UP001444071"/>
    </source>
</evidence>
<name>A0ABV0VXT6_9TELE</name>
<comment type="caution">
    <text evidence="2">The sequence shown here is derived from an EMBL/GenBank/DDBJ whole genome shotgun (WGS) entry which is preliminary data.</text>
</comment>
<dbReference type="SMART" id="SM00320">
    <property type="entry name" value="WD40"/>
    <property type="match status" value="2"/>
</dbReference>
<dbReference type="Pfam" id="PF23342">
    <property type="entry name" value="WDR90_beta-prop_4th"/>
    <property type="match status" value="1"/>
</dbReference>
<protein>
    <recommendedName>
        <fullName evidence="1">WDR90 4th beta-propeller domain-containing protein</fullName>
    </recommendedName>
</protein>
<sequence>MLQDDSLPPSLAAFYPADHSLLVYTGYGVEKELSFYSLAKKQVIKKISLTHWATCISLSSKNRLLAVGSRERVLKLIKSTSGKFQDFLQHSDSLQTCRFSPSGMLLFSAAYNEVLLWEVPGL</sequence>
<dbReference type="InterPro" id="IPR015943">
    <property type="entry name" value="WD40/YVTN_repeat-like_dom_sf"/>
</dbReference>
<dbReference type="Proteomes" id="UP001444071">
    <property type="component" value="Unassembled WGS sequence"/>
</dbReference>
<evidence type="ECO:0000313" key="2">
    <source>
        <dbReference type="EMBL" id="MEQ2261894.1"/>
    </source>
</evidence>
<organism evidence="2 3">
    <name type="scientific">Xenotaenia resolanae</name>
    <dbReference type="NCBI Taxonomy" id="208358"/>
    <lineage>
        <taxon>Eukaryota</taxon>
        <taxon>Metazoa</taxon>
        <taxon>Chordata</taxon>
        <taxon>Craniata</taxon>
        <taxon>Vertebrata</taxon>
        <taxon>Euteleostomi</taxon>
        <taxon>Actinopterygii</taxon>
        <taxon>Neopterygii</taxon>
        <taxon>Teleostei</taxon>
        <taxon>Neoteleostei</taxon>
        <taxon>Acanthomorphata</taxon>
        <taxon>Ovalentaria</taxon>
        <taxon>Atherinomorphae</taxon>
        <taxon>Cyprinodontiformes</taxon>
        <taxon>Goodeidae</taxon>
        <taxon>Xenotaenia</taxon>
    </lineage>
</organism>
<dbReference type="InterPro" id="IPR011047">
    <property type="entry name" value="Quinoprotein_ADH-like_sf"/>
</dbReference>
<dbReference type="InterPro" id="IPR001680">
    <property type="entry name" value="WD40_rpt"/>
</dbReference>